<protein>
    <submittedName>
        <fullName evidence="3">Transcriptional regulator</fullName>
    </submittedName>
</protein>
<dbReference type="Gene3D" id="1.10.260.40">
    <property type="entry name" value="lambda repressor-like DNA-binding domains"/>
    <property type="match status" value="1"/>
</dbReference>
<evidence type="ECO:0000313" key="3">
    <source>
        <dbReference type="EMBL" id="GHO99241.1"/>
    </source>
</evidence>
<evidence type="ECO:0000259" key="2">
    <source>
        <dbReference type="PROSITE" id="PS50943"/>
    </source>
</evidence>
<dbReference type="Proteomes" id="UP000597444">
    <property type="component" value="Unassembled WGS sequence"/>
</dbReference>
<dbReference type="GO" id="GO:0003677">
    <property type="term" value="F:DNA binding"/>
    <property type="evidence" value="ECO:0007669"/>
    <property type="project" value="UniProtKB-KW"/>
</dbReference>
<organism evidence="3 4">
    <name type="scientific">Reticulibacter mediterranei</name>
    <dbReference type="NCBI Taxonomy" id="2778369"/>
    <lineage>
        <taxon>Bacteria</taxon>
        <taxon>Bacillati</taxon>
        <taxon>Chloroflexota</taxon>
        <taxon>Ktedonobacteria</taxon>
        <taxon>Ktedonobacterales</taxon>
        <taxon>Reticulibacteraceae</taxon>
        <taxon>Reticulibacter</taxon>
    </lineage>
</organism>
<keyword evidence="1" id="KW-0238">DNA-binding</keyword>
<dbReference type="SMART" id="SM00530">
    <property type="entry name" value="HTH_XRE"/>
    <property type="match status" value="1"/>
</dbReference>
<dbReference type="SUPFAM" id="SSF47413">
    <property type="entry name" value="lambda repressor-like DNA-binding domains"/>
    <property type="match status" value="1"/>
</dbReference>
<dbReference type="PROSITE" id="PS50943">
    <property type="entry name" value="HTH_CROC1"/>
    <property type="match status" value="1"/>
</dbReference>
<gene>
    <name evidence="3" type="ORF">KSF_092890</name>
</gene>
<dbReference type="PANTHER" id="PTHR46558">
    <property type="entry name" value="TRACRIPTIONAL REGULATORY PROTEIN-RELATED-RELATED"/>
    <property type="match status" value="1"/>
</dbReference>
<comment type="caution">
    <text evidence="3">The sequence shown here is derived from an EMBL/GenBank/DDBJ whole genome shotgun (WGS) entry which is preliminary data.</text>
</comment>
<proteinExistence type="predicted"/>
<dbReference type="AlphaFoldDB" id="A0A8J3J098"/>
<dbReference type="InterPro" id="IPR001387">
    <property type="entry name" value="Cro/C1-type_HTH"/>
</dbReference>
<evidence type="ECO:0000313" key="4">
    <source>
        <dbReference type="Proteomes" id="UP000597444"/>
    </source>
</evidence>
<reference evidence="3" key="1">
    <citation type="submission" date="2020-10" db="EMBL/GenBank/DDBJ databases">
        <title>Taxonomic study of unclassified bacteria belonging to the class Ktedonobacteria.</title>
        <authorList>
            <person name="Yabe S."/>
            <person name="Wang C.M."/>
            <person name="Zheng Y."/>
            <person name="Sakai Y."/>
            <person name="Cavaletti L."/>
            <person name="Monciardini P."/>
            <person name="Donadio S."/>
        </authorList>
    </citation>
    <scope>NUCLEOTIDE SEQUENCE</scope>
    <source>
        <strain evidence="3">ID150040</strain>
    </source>
</reference>
<accession>A0A8J3J098</accession>
<dbReference type="RefSeq" id="WP_236065220.1">
    <property type="nucleotide sequence ID" value="NZ_BNJK01000002.1"/>
</dbReference>
<name>A0A8J3J098_9CHLR</name>
<dbReference type="EMBL" id="BNJK01000002">
    <property type="protein sequence ID" value="GHO99241.1"/>
    <property type="molecule type" value="Genomic_DNA"/>
</dbReference>
<dbReference type="PANTHER" id="PTHR46558:SF4">
    <property type="entry name" value="DNA-BIDING PHAGE PROTEIN"/>
    <property type="match status" value="1"/>
</dbReference>
<dbReference type="Pfam" id="PF01381">
    <property type="entry name" value="HTH_3"/>
    <property type="match status" value="1"/>
</dbReference>
<dbReference type="InterPro" id="IPR010982">
    <property type="entry name" value="Lambda_DNA-bd_dom_sf"/>
</dbReference>
<sequence>MPENVIYNRLPVLRAERGLSRQEFAKALSINYQTVGYLERGEYNPSLELAFRISEFFDLPIEAIFSRKPFRPLSEEIYQQVKPSVNFEEKKHEAL</sequence>
<feature type="domain" description="HTH cro/C1-type" evidence="2">
    <location>
        <begin position="13"/>
        <end position="64"/>
    </location>
</feature>
<dbReference type="CDD" id="cd00093">
    <property type="entry name" value="HTH_XRE"/>
    <property type="match status" value="1"/>
</dbReference>
<evidence type="ECO:0000256" key="1">
    <source>
        <dbReference type="ARBA" id="ARBA00023125"/>
    </source>
</evidence>
<keyword evidence="4" id="KW-1185">Reference proteome</keyword>